<proteinExistence type="predicted"/>
<gene>
    <name evidence="6" type="ORF">SAMN05421742_107144</name>
</gene>
<dbReference type="PANTHER" id="PTHR33823:SF4">
    <property type="entry name" value="GENERAL STRESS PROTEIN 16O"/>
    <property type="match status" value="1"/>
</dbReference>
<dbReference type="SUPFAM" id="SSF57716">
    <property type="entry name" value="Glucocorticoid receptor-like (DNA-binding domain)"/>
    <property type="match status" value="1"/>
</dbReference>
<organism evidence="6 7">
    <name type="scientific">Roseospirillum parvum</name>
    <dbReference type="NCBI Taxonomy" id="83401"/>
    <lineage>
        <taxon>Bacteria</taxon>
        <taxon>Pseudomonadati</taxon>
        <taxon>Pseudomonadota</taxon>
        <taxon>Alphaproteobacteria</taxon>
        <taxon>Rhodospirillales</taxon>
        <taxon>Rhodospirillaceae</taxon>
        <taxon>Roseospirillum</taxon>
    </lineage>
</organism>
<reference evidence="7" key="1">
    <citation type="submission" date="2016-10" db="EMBL/GenBank/DDBJ databases">
        <authorList>
            <person name="Varghese N."/>
            <person name="Submissions S."/>
        </authorList>
    </citation>
    <scope>NUCLEOTIDE SEQUENCE [LARGE SCALE GENOMIC DNA]</scope>
    <source>
        <strain evidence="7">930I</strain>
    </source>
</reference>
<dbReference type="PROSITE" id="PS51128">
    <property type="entry name" value="ZF_DKSA_2"/>
    <property type="match status" value="1"/>
</dbReference>
<accession>A0A1G8CZN5</accession>
<keyword evidence="3" id="KW-0862">Zinc</keyword>
<evidence type="ECO:0000256" key="3">
    <source>
        <dbReference type="ARBA" id="ARBA00022833"/>
    </source>
</evidence>
<keyword evidence="7" id="KW-1185">Reference proteome</keyword>
<evidence type="ECO:0000256" key="2">
    <source>
        <dbReference type="ARBA" id="ARBA00022771"/>
    </source>
</evidence>
<feature type="domain" description="Zinc finger DksA/TraR C4-type" evidence="5">
    <location>
        <begin position="82"/>
        <end position="117"/>
    </location>
</feature>
<dbReference type="Proteomes" id="UP000217076">
    <property type="component" value="Unassembled WGS sequence"/>
</dbReference>
<evidence type="ECO:0000313" key="6">
    <source>
        <dbReference type="EMBL" id="SDH51067.1"/>
    </source>
</evidence>
<dbReference type="EMBL" id="FNCV01000007">
    <property type="protein sequence ID" value="SDH51067.1"/>
    <property type="molecule type" value="Genomic_DNA"/>
</dbReference>
<dbReference type="Gene3D" id="1.20.120.910">
    <property type="entry name" value="DksA, coiled-coil domain"/>
    <property type="match status" value="1"/>
</dbReference>
<dbReference type="AlphaFoldDB" id="A0A1G8CZN5"/>
<dbReference type="OrthoDB" id="1121111at2"/>
<dbReference type="PANTHER" id="PTHR33823">
    <property type="entry name" value="RNA POLYMERASE-BINDING TRANSCRIPTION FACTOR DKSA-RELATED"/>
    <property type="match status" value="1"/>
</dbReference>
<protein>
    <submittedName>
        <fullName evidence="6">DnaK suppressor protein</fullName>
    </submittedName>
</protein>
<sequence>MPLSEARIAEFRQRLLDRLAALADSSEKTRQDRAPVELDQQSVGRLSRMDALQMQAMAQAADRARGGEAGRIKAALARLEEGDYGYCVGCGEEIAEKRLEIEPTVPTCIACAARAERG</sequence>
<evidence type="ECO:0000256" key="4">
    <source>
        <dbReference type="PROSITE-ProRule" id="PRU00510"/>
    </source>
</evidence>
<dbReference type="GO" id="GO:0008270">
    <property type="term" value="F:zinc ion binding"/>
    <property type="evidence" value="ECO:0007669"/>
    <property type="project" value="UniProtKB-KW"/>
</dbReference>
<evidence type="ECO:0000259" key="5">
    <source>
        <dbReference type="Pfam" id="PF01258"/>
    </source>
</evidence>
<name>A0A1G8CZN5_9PROT</name>
<dbReference type="InterPro" id="IPR000962">
    <property type="entry name" value="Znf_DskA_TraR"/>
</dbReference>
<dbReference type="RefSeq" id="WP_092620131.1">
    <property type="nucleotide sequence ID" value="NZ_FNCV01000007.1"/>
</dbReference>
<feature type="zinc finger region" description="dksA C4-type" evidence="4">
    <location>
        <begin position="87"/>
        <end position="111"/>
    </location>
</feature>
<dbReference type="Pfam" id="PF01258">
    <property type="entry name" value="zf-dskA_traR"/>
    <property type="match status" value="1"/>
</dbReference>
<keyword evidence="1" id="KW-0479">Metal-binding</keyword>
<dbReference type="STRING" id="83401.SAMN05421742_107144"/>
<evidence type="ECO:0000256" key="1">
    <source>
        <dbReference type="ARBA" id="ARBA00022723"/>
    </source>
</evidence>
<keyword evidence="2" id="KW-0863">Zinc-finger</keyword>
<evidence type="ECO:0000313" key="7">
    <source>
        <dbReference type="Proteomes" id="UP000217076"/>
    </source>
</evidence>